<evidence type="ECO:0000313" key="13">
    <source>
        <dbReference type="Proteomes" id="UP000332933"/>
    </source>
</evidence>
<dbReference type="SMART" id="SM00320">
    <property type="entry name" value="WD40"/>
    <property type="match status" value="5"/>
</dbReference>
<dbReference type="PROSITE" id="PS50082">
    <property type="entry name" value="WD_REPEATS_2"/>
    <property type="match status" value="5"/>
</dbReference>
<dbReference type="GO" id="GO:0005874">
    <property type="term" value="C:microtubule"/>
    <property type="evidence" value="ECO:0007669"/>
    <property type="project" value="UniProtKB-KW"/>
</dbReference>
<evidence type="ECO:0000313" key="11">
    <source>
        <dbReference type="EMBL" id="KAF0686006.1"/>
    </source>
</evidence>
<evidence type="ECO:0000256" key="4">
    <source>
        <dbReference type="ARBA" id="ARBA00022701"/>
    </source>
</evidence>
<feature type="repeat" description="WD" evidence="8">
    <location>
        <begin position="129"/>
        <end position="170"/>
    </location>
</feature>
<dbReference type="SUPFAM" id="SSF50978">
    <property type="entry name" value="WD40 repeat-like"/>
    <property type="match status" value="1"/>
</dbReference>
<feature type="repeat" description="WD" evidence="8">
    <location>
        <begin position="87"/>
        <end position="128"/>
    </location>
</feature>
<dbReference type="EMBL" id="VJMH01007019">
    <property type="protein sequence ID" value="KAF0686006.1"/>
    <property type="molecule type" value="Genomic_DNA"/>
</dbReference>
<evidence type="ECO:0000256" key="8">
    <source>
        <dbReference type="PROSITE-ProRule" id="PRU00221"/>
    </source>
</evidence>
<dbReference type="OrthoDB" id="10251605at2759"/>
<dbReference type="PRINTS" id="PR00320">
    <property type="entry name" value="GPROTEINBRPT"/>
</dbReference>
<evidence type="ECO:0000256" key="9">
    <source>
        <dbReference type="SAM" id="MobiDB-lite"/>
    </source>
</evidence>
<dbReference type="PROSITE" id="PS00678">
    <property type="entry name" value="WD_REPEATS_1"/>
    <property type="match status" value="3"/>
</dbReference>
<dbReference type="EMBL" id="CAADRA010007045">
    <property type="protein sequence ID" value="VFT98827.1"/>
    <property type="molecule type" value="Genomic_DNA"/>
</dbReference>
<name>A0A485LKS8_9STRA</name>
<evidence type="ECO:0000259" key="10">
    <source>
        <dbReference type="Pfam" id="PF13925"/>
    </source>
</evidence>
<organism evidence="12 13">
    <name type="scientific">Aphanomyces stellatus</name>
    <dbReference type="NCBI Taxonomy" id="120398"/>
    <lineage>
        <taxon>Eukaryota</taxon>
        <taxon>Sar</taxon>
        <taxon>Stramenopiles</taxon>
        <taxon>Oomycota</taxon>
        <taxon>Saprolegniomycetes</taxon>
        <taxon>Saprolegniales</taxon>
        <taxon>Verrucalvaceae</taxon>
        <taxon>Aphanomyces</taxon>
    </lineage>
</organism>
<dbReference type="FunFam" id="2.130.10.10:FF:000462">
    <property type="entry name" value="Katanin p80 WD40 repeat-containing subunit B1"/>
    <property type="match status" value="1"/>
</dbReference>
<evidence type="ECO:0000256" key="6">
    <source>
        <dbReference type="ARBA" id="ARBA00023212"/>
    </source>
</evidence>
<keyword evidence="6 7" id="KW-0206">Cytoskeleton</keyword>
<feature type="compositionally biased region" description="Basic residues" evidence="9">
    <location>
        <begin position="326"/>
        <end position="338"/>
    </location>
</feature>
<feature type="repeat" description="WD" evidence="8">
    <location>
        <begin position="171"/>
        <end position="212"/>
    </location>
</feature>
<feature type="repeat" description="WD" evidence="8">
    <location>
        <begin position="1"/>
        <end position="42"/>
    </location>
</feature>
<dbReference type="GO" id="GO:0007019">
    <property type="term" value="P:microtubule depolymerization"/>
    <property type="evidence" value="ECO:0007669"/>
    <property type="project" value="TreeGrafter"/>
</dbReference>
<feature type="compositionally biased region" description="Low complexity" evidence="9">
    <location>
        <begin position="339"/>
        <end position="350"/>
    </location>
</feature>
<comment type="function">
    <text evidence="7">May participate in a complex which severs microtubules in an ATP-dependent manner. Microtubule severing may promote rapid reorganization of cellular microtubule arrays.</text>
</comment>
<dbReference type="PANTHER" id="PTHR19845:SF0">
    <property type="entry name" value="KATANIN P80 WD40 REPEAT-CONTAINING SUBUNIT B1"/>
    <property type="match status" value="1"/>
</dbReference>
<reference evidence="12 13" key="1">
    <citation type="submission" date="2019-03" db="EMBL/GenBank/DDBJ databases">
        <authorList>
            <person name="Gaulin E."/>
            <person name="Dumas B."/>
        </authorList>
    </citation>
    <scope>NUCLEOTIDE SEQUENCE [LARGE SCALE GENOMIC DNA]</scope>
    <source>
        <strain evidence="12">CBS 568.67</strain>
    </source>
</reference>
<evidence type="ECO:0000256" key="2">
    <source>
        <dbReference type="ARBA" id="ARBA00022490"/>
    </source>
</evidence>
<keyword evidence="2 7" id="KW-0963">Cytoplasm</keyword>
<dbReference type="AlphaFoldDB" id="A0A485LKS8"/>
<dbReference type="Pfam" id="PF00400">
    <property type="entry name" value="WD40"/>
    <property type="match status" value="5"/>
</dbReference>
<dbReference type="InterPro" id="IPR019775">
    <property type="entry name" value="WD40_repeat_CS"/>
</dbReference>
<evidence type="ECO:0000313" key="12">
    <source>
        <dbReference type="EMBL" id="VFT98827.1"/>
    </source>
</evidence>
<dbReference type="InterPro" id="IPR036322">
    <property type="entry name" value="WD40_repeat_dom_sf"/>
</dbReference>
<feature type="repeat" description="WD" evidence="8">
    <location>
        <begin position="45"/>
        <end position="86"/>
    </location>
</feature>
<evidence type="ECO:0000256" key="5">
    <source>
        <dbReference type="ARBA" id="ARBA00022737"/>
    </source>
</evidence>
<dbReference type="PROSITE" id="PS50294">
    <property type="entry name" value="WD_REPEATS_REGION"/>
    <property type="match status" value="5"/>
</dbReference>
<accession>A0A485LKS8</accession>
<dbReference type="CDD" id="cd00200">
    <property type="entry name" value="WD40"/>
    <property type="match status" value="1"/>
</dbReference>
<keyword evidence="4 7" id="KW-0493">Microtubule</keyword>
<dbReference type="Proteomes" id="UP000332933">
    <property type="component" value="Unassembled WGS sequence"/>
</dbReference>
<dbReference type="Pfam" id="PF13925">
    <property type="entry name" value="Katanin_con80"/>
    <property type="match status" value="1"/>
</dbReference>
<gene>
    <name evidence="12" type="primary">Aste57867_22160</name>
    <name evidence="11" type="ORF">As57867_022091</name>
    <name evidence="12" type="ORF">ASTE57867_22160</name>
</gene>
<dbReference type="HAMAP" id="MF_03022">
    <property type="entry name" value="Katanin_p80_B1"/>
    <property type="match status" value="1"/>
</dbReference>
<comment type="subcellular location">
    <subcellularLocation>
        <location evidence="1 7">Cytoplasm</location>
        <location evidence="1 7">Cytoskeleton</location>
    </subcellularLocation>
</comment>
<dbReference type="InterPro" id="IPR020472">
    <property type="entry name" value="WD40_PAC1"/>
</dbReference>
<dbReference type="InterPro" id="IPR028021">
    <property type="entry name" value="Katanin_C-terminal"/>
</dbReference>
<dbReference type="GO" id="GO:0051013">
    <property type="term" value="P:microtubule severing"/>
    <property type="evidence" value="ECO:0007669"/>
    <property type="project" value="UniProtKB-UniRule"/>
</dbReference>
<proteinExistence type="inferred from homology"/>
<evidence type="ECO:0000256" key="7">
    <source>
        <dbReference type="HAMAP-Rule" id="MF_03022"/>
    </source>
</evidence>
<feature type="region of interest" description="Disordered" evidence="9">
    <location>
        <begin position="308"/>
        <end position="385"/>
    </location>
</feature>
<protein>
    <recommendedName>
        <fullName evidence="7">Katanin p80 WD40 repeat-containing subunit B1 homolog</fullName>
    </recommendedName>
</protein>
<dbReference type="PANTHER" id="PTHR19845">
    <property type="entry name" value="KATANIN P80 SUBUNIT"/>
    <property type="match status" value="1"/>
</dbReference>
<feature type="domain" description="Katanin p80 subunit C-terminal" evidence="10">
    <location>
        <begin position="440"/>
        <end position="594"/>
    </location>
</feature>
<keyword evidence="13" id="KW-1185">Reference proteome</keyword>
<dbReference type="Gene3D" id="2.130.10.10">
    <property type="entry name" value="YVTN repeat-like/Quinoprotein amine dehydrogenase"/>
    <property type="match status" value="1"/>
</dbReference>
<sequence length="608" mass="67046">MAHSSNVNCFRFGKKSGQVAVSGGDDTNVNLWRIRENETKNIMSLAGHSSPVECVIFDPSEKRVVAGSKSGAIKAYDMESAKVYRTLKGHMSNCTTIDYHLYGDYVASGALDTNVKIWDLKSKNCVQTFKGHTNEVTCVGFTPDGRWLTSGSADGSLKIWDLTAGKLLKEFSDHDGAITSLDFNPEEYILVSAASDKTIRFWDLQEFELLGLTPIDNTITTCISHTISEPYSGKYAVCSSHDAIKVWSYDTSVHCHDTLAWNNSPGASERLGDTLVTDNLQLFGGSFTNAFISIWRVDLTQLQPFAPKAVQVKSRQPTPSGPRDQPHHRAAPSQHHRAATPPSSSSVGPPAAKPRVDETSTSTQMGPDTIKRFAVDNGSTSRRPSLECEPIDVLEMQGLHVDDDISNLPPPGEYNHPPPTVVDPVVSNADYVKELRCGMEVSMRTFRTRQKCLEQFLTYWDKGDVHGGFRYLAQLAQGSRESVTNDVLASVDLASIGLDLEACVLLLPLASELIAAAFDSYIKTGIAVAKLLFTTFSPLVKENREARRSNREVNFASEDRALRCDACHQSFLDLQTRTQTQIERGPPQSVARDLQEFRALLAEYCWTP</sequence>
<comment type="similarity">
    <text evidence="7">Belongs to the WD repeat KATNB1 family.</text>
</comment>
<keyword evidence="3 8" id="KW-0853">WD repeat</keyword>
<dbReference type="InterPro" id="IPR015943">
    <property type="entry name" value="WD40/YVTN_repeat-like_dom_sf"/>
</dbReference>
<dbReference type="GO" id="GO:0008017">
    <property type="term" value="F:microtubule binding"/>
    <property type="evidence" value="ECO:0007669"/>
    <property type="project" value="UniProtKB-UniRule"/>
</dbReference>
<keyword evidence="5" id="KW-0677">Repeat</keyword>
<dbReference type="InterPro" id="IPR026962">
    <property type="entry name" value="KTNB1"/>
</dbReference>
<dbReference type="GO" id="GO:0005737">
    <property type="term" value="C:cytoplasm"/>
    <property type="evidence" value="ECO:0007669"/>
    <property type="project" value="UniProtKB-UniRule"/>
</dbReference>
<evidence type="ECO:0000256" key="3">
    <source>
        <dbReference type="ARBA" id="ARBA00022574"/>
    </source>
</evidence>
<dbReference type="GO" id="GO:0008352">
    <property type="term" value="C:katanin complex"/>
    <property type="evidence" value="ECO:0007669"/>
    <property type="project" value="InterPro"/>
</dbReference>
<reference evidence="11" key="2">
    <citation type="submission" date="2019-06" db="EMBL/GenBank/DDBJ databases">
        <title>Genomics analysis of Aphanomyces spp. identifies a new class of oomycete effector associated with host adaptation.</title>
        <authorList>
            <person name="Gaulin E."/>
        </authorList>
    </citation>
    <scope>NUCLEOTIDE SEQUENCE</scope>
    <source>
        <strain evidence="11">CBS 578.67</strain>
    </source>
</reference>
<evidence type="ECO:0000256" key="1">
    <source>
        <dbReference type="ARBA" id="ARBA00004245"/>
    </source>
</evidence>
<dbReference type="InterPro" id="IPR001680">
    <property type="entry name" value="WD40_rpt"/>
</dbReference>